<organism evidence="1 2">
    <name type="scientific">Aspergillus puulaauensis</name>
    <dbReference type="NCBI Taxonomy" id="1220207"/>
    <lineage>
        <taxon>Eukaryota</taxon>
        <taxon>Fungi</taxon>
        <taxon>Dikarya</taxon>
        <taxon>Ascomycota</taxon>
        <taxon>Pezizomycotina</taxon>
        <taxon>Eurotiomycetes</taxon>
        <taxon>Eurotiomycetidae</taxon>
        <taxon>Eurotiales</taxon>
        <taxon>Aspergillaceae</taxon>
        <taxon>Aspergillus</taxon>
    </lineage>
</organism>
<keyword evidence="2" id="KW-1185">Reference proteome</keyword>
<sequence length="535" mass="58710">MELTGDGAYQLIKQAYGICKEEGLEYSGVYFCFRQSVYDTQDDEHGRDPAMTLLAYIRRGTGTYRGWVGVARKLHDLLLGEGVYGVSVEIADPRFEDNLSLYACYPTDIICPVWRDLVPEIIAQVDTTGVNTIGCFRIGLNDTGRSDCAPTVLLGVDYRVQRDWKSVRETVVHVLDRYNLSSVAVLIRKDSGKPSLSAAGFRNLERTSLGPAACRPDPSLGSSLSAHGVDTQDAMGMFTLGGWVELRNPETGEWVPLALTCSHCCFPREEGLSAADREVLRTWKQEGVRTGDPNAARLLSMDAPCYRDITAGVDAKESTMARSKADKVYQRVEAARAQGEFVLPGDKAKWKTASRILEALEKDRDSMKSFVQNGQHVLGNVFAASGIREARSTDDANKLSVRDWALVQPKSGRSAGDNAVNPTLAETKKVHKIGRVSGLTHGWYSALQSCVLENETKDGHTVARKTWEHVVAKPSGVFLKLGDSGSLLFNDSGDVLGILFGASERGDIAYFTATRDLLQDIRSITGVLEIRMKQE</sequence>
<dbReference type="AlphaFoldDB" id="A0A7R7XIP8"/>
<dbReference type="InterPro" id="IPR009003">
    <property type="entry name" value="Peptidase_S1_PA"/>
</dbReference>
<reference evidence="1" key="2">
    <citation type="submission" date="2021-02" db="EMBL/GenBank/DDBJ databases">
        <title>Aspergillus puulaauensis MK2 genome sequence.</title>
        <authorList>
            <person name="Futagami T."/>
            <person name="Mori K."/>
            <person name="Kadooka C."/>
            <person name="Tanaka T."/>
        </authorList>
    </citation>
    <scope>NUCLEOTIDE SEQUENCE</scope>
    <source>
        <strain evidence="1">MK2</strain>
    </source>
</reference>
<proteinExistence type="predicted"/>
<dbReference type="Proteomes" id="UP000654913">
    <property type="component" value="Chromosome 3"/>
</dbReference>
<dbReference type="SUPFAM" id="SSF50494">
    <property type="entry name" value="Trypsin-like serine proteases"/>
    <property type="match status" value="1"/>
</dbReference>
<evidence type="ECO:0000313" key="1">
    <source>
        <dbReference type="EMBL" id="BCS22065.1"/>
    </source>
</evidence>
<dbReference type="RefSeq" id="XP_041554259.1">
    <property type="nucleotide sequence ID" value="XM_041701366.1"/>
</dbReference>
<protein>
    <submittedName>
        <fullName evidence="1">Uncharacterized protein</fullName>
    </submittedName>
</protein>
<dbReference type="EMBL" id="AP024445">
    <property type="protein sequence ID" value="BCS22065.1"/>
    <property type="molecule type" value="Genomic_DNA"/>
</dbReference>
<evidence type="ECO:0000313" key="2">
    <source>
        <dbReference type="Proteomes" id="UP000654913"/>
    </source>
</evidence>
<dbReference type="KEGG" id="apuu:APUU_30290A"/>
<name>A0A7R7XIP8_9EURO</name>
<gene>
    <name evidence="1" type="ORF">APUU_30290A</name>
</gene>
<reference evidence="1" key="1">
    <citation type="submission" date="2021-01" db="EMBL/GenBank/DDBJ databases">
        <authorList>
            <consortium name="Aspergillus puulaauensis MK2 genome sequencing consortium"/>
            <person name="Kazuki M."/>
            <person name="Futagami T."/>
        </authorList>
    </citation>
    <scope>NUCLEOTIDE SEQUENCE</scope>
    <source>
        <strain evidence="1">MK2</strain>
    </source>
</reference>
<dbReference type="OrthoDB" id="5424209at2759"/>
<dbReference type="GeneID" id="64972070"/>
<accession>A0A7R7XIP8</accession>